<gene>
    <name evidence="1" type="ORF">SCALOS_LOCUS1861</name>
</gene>
<evidence type="ECO:0000313" key="2">
    <source>
        <dbReference type="Proteomes" id="UP000789860"/>
    </source>
</evidence>
<dbReference type="Proteomes" id="UP000789860">
    <property type="component" value="Unassembled WGS sequence"/>
</dbReference>
<accession>A0ACA9KDC5</accession>
<comment type="caution">
    <text evidence="1">The sequence shown here is derived from an EMBL/GenBank/DDBJ whole genome shotgun (WGS) entry which is preliminary data.</text>
</comment>
<reference evidence="1" key="1">
    <citation type="submission" date="2021-06" db="EMBL/GenBank/DDBJ databases">
        <authorList>
            <person name="Kallberg Y."/>
            <person name="Tangrot J."/>
            <person name="Rosling A."/>
        </authorList>
    </citation>
    <scope>NUCLEOTIDE SEQUENCE</scope>
    <source>
        <strain evidence="1">AU212A</strain>
    </source>
</reference>
<feature type="non-terminal residue" evidence="1">
    <location>
        <position position="1"/>
    </location>
</feature>
<organism evidence="1 2">
    <name type="scientific">Scutellospora calospora</name>
    <dbReference type="NCBI Taxonomy" id="85575"/>
    <lineage>
        <taxon>Eukaryota</taxon>
        <taxon>Fungi</taxon>
        <taxon>Fungi incertae sedis</taxon>
        <taxon>Mucoromycota</taxon>
        <taxon>Glomeromycotina</taxon>
        <taxon>Glomeromycetes</taxon>
        <taxon>Diversisporales</taxon>
        <taxon>Gigasporaceae</taxon>
        <taxon>Scutellospora</taxon>
    </lineage>
</organism>
<protein>
    <submittedName>
        <fullName evidence="1">9674_t:CDS:1</fullName>
    </submittedName>
</protein>
<proteinExistence type="predicted"/>
<keyword evidence="2" id="KW-1185">Reference proteome</keyword>
<name>A0ACA9KDC5_9GLOM</name>
<dbReference type="EMBL" id="CAJVPM010001443">
    <property type="protein sequence ID" value="CAG8466930.1"/>
    <property type="molecule type" value="Genomic_DNA"/>
</dbReference>
<sequence>FIDNLEHVQRYLKCEYEKKLQVNLFEYTPHVECLEYYLQHVFSQCLKPHKSNYKEYNKVSELFDLLITQIPDDIKQIIEN</sequence>
<evidence type="ECO:0000313" key="1">
    <source>
        <dbReference type="EMBL" id="CAG8466930.1"/>
    </source>
</evidence>